<dbReference type="Proteomes" id="UP000006514">
    <property type="component" value="Unassembled WGS sequence"/>
</dbReference>
<evidence type="ECO:0000259" key="5">
    <source>
        <dbReference type="PROSITE" id="PS50865"/>
    </source>
</evidence>
<keyword evidence="2 4" id="KW-0863">Zinc-finger</keyword>
<evidence type="ECO:0000256" key="3">
    <source>
        <dbReference type="ARBA" id="ARBA00022833"/>
    </source>
</evidence>
<organism evidence="6 7">
    <name type="scientific">Auricularia subglabra (strain TFB-10046 / SS5)</name>
    <name type="common">White-rot fungus</name>
    <name type="synonym">Auricularia delicata (strain TFB10046)</name>
    <dbReference type="NCBI Taxonomy" id="717982"/>
    <lineage>
        <taxon>Eukaryota</taxon>
        <taxon>Fungi</taxon>
        <taxon>Dikarya</taxon>
        <taxon>Basidiomycota</taxon>
        <taxon>Agaricomycotina</taxon>
        <taxon>Agaricomycetes</taxon>
        <taxon>Auriculariales</taxon>
        <taxon>Auriculariaceae</taxon>
        <taxon>Auricularia</taxon>
    </lineage>
</organism>
<evidence type="ECO:0000313" key="7">
    <source>
        <dbReference type="Proteomes" id="UP000006514"/>
    </source>
</evidence>
<dbReference type="EMBL" id="JH687902">
    <property type="protein sequence ID" value="EJD35158.1"/>
    <property type="molecule type" value="Genomic_DNA"/>
</dbReference>
<dbReference type="InterPro" id="IPR002893">
    <property type="entry name" value="Znf_MYND"/>
</dbReference>
<accession>J0WR62</accession>
<evidence type="ECO:0000256" key="4">
    <source>
        <dbReference type="PROSITE-ProRule" id="PRU00134"/>
    </source>
</evidence>
<keyword evidence="1" id="KW-0479">Metal-binding</keyword>
<dbReference type="KEGG" id="adl:AURDEDRAFT_175792"/>
<keyword evidence="3" id="KW-0862">Zinc</keyword>
<dbReference type="AlphaFoldDB" id="J0WR62"/>
<gene>
    <name evidence="6" type="ORF">AURDEDRAFT_175792</name>
</gene>
<dbReference type="PROSITE" id="PS50865">
    <property type="entry name" value="ZF_MYND_2"/>
    <property type="match status" value="1"/>
</dbReference>
<evidence type="ECO:0000256" key="2">
    <source>
        <dbReference type="ARBA" id="ARBA00022771"/>
    </source>
</evidence>
<feature type="domain" description="MYND-type" evidence="5">
    <location>
        <begin position="348"/>
        <end position="396"/>
    </location>
</feature>
<dbReference type="InParanoid" id="J0WR62"/>
<name>J0WR62_AURST</name>
<evidence type="ECO:0000313" key="6">
    <source>
        <dbReference type="EMBL" id="EJD35158.1"/>
    </source>
</evidence>
<reference evidence="7" key="1">
    <citation type="journal article" date="2012" name="Science">
        <title>The Paleozoic origin of enzymatic lignin decomposition reconstructed from 31 fungal genomes.</title>
        <authorList>
            <person name="Floudas D."/>
            <person name="Binder M."/>
            <person name="Riley R."/>
            <person name="Barry K."/>
            <person name="Blanchette R.A."/>
            <person name="Henrissat B."/>
            <person name="Martinez A.T."/>
            <person name="Otillar R."/>
            <person name="Spatafora J.W."/>
            <person name="Yadav J.S."/>
            <person name="Aerts A."/>
            <person name="Benoit I."/>
            <person name="Boyd A."/>
            <person name="Carlson A."/>
            <person name="Copeland A."/>
            <person name="Coutinho P.M."/>
            <person name="de Vries R.P."/>
            <person name="Ferreira P."/>
            <person name="Findley K."/>
            <person name="Foster B."/>
            <person name="Gaskell J."/>
            <person name="Glotzer D."/>
            <person name="Gorecki P."/>
            <person name="Heitman J."/>
            <person name="Hesse C."/>
            <person name="Hori C."/>
            <person name="Igarashi K."/>
            <person name="Jurgens J.A."/>
            <person name="Kallen N."/>
            <person name="Kersten P."/>
            <person name="Kohler A."/>
            <person name="Kuees U."/>
            <person name="Kumar T.K.A."/>
            <person name="Kuo A."/>
            <person name="LaButti K."/>
            <person name="Larrondo L.F."/>
            <person name="Lindquist E."/>
            <person name="Ling A."/>
            <person name="Lombard V."/>
            <person name="Lucas S."/>
            <person name="Lundell T."/>
            <person name="Martin R."/>
            <person name="McLaughlin D.J."/>
            <person name="Morgenstern I."/>
            <person name="Morin E."/>
            <person name="Murat C."/>
            <person name="Nagy L.G."/>
            <person name="Nolan M."/>
            <person name="Ohm R.A."/>
            <person name="Patyshakuliyeva A."/>
            <person name="Rokas A."/>
            <person name="Ruiz-Duenas F.J."/>
            <person name="Sabat G."/>
            <person name="Salamov A."/>
            <person name="Samejima M."/>
            <person name="Schmutz J."/>
            <person name="Slot J.C."/>
            <person name="St John F."/>
            <person name="Stenlid J."/>
            <person name="Sun H."/>
            <person name="Sun S."/>
            <person name="Syed K."/>
            <person name="Tsang A."/>
            <person name="Wiebenga A."/>
            <person name="Young D."/>
            <person name="Pisabarro A."/>
            <person name="Eastwood D.C."/>
            <person name="Martin F."/>
            <person name="Cullen D."/>
            <person name="Grigoriev I.V."/>
            <person name="Hibbett D.S."/>
        </authorList>
    </citation>
    <scope>NUCLEOTIDE SEQUENCE [LARGE SCALE GENOMIC DNA]</scope>
    <source>
        <strain evidence="7">TFB10046</strain>
    </source>
</reference>
<protein>
    <recommendedName>
        <fullName evidence="5">MYND-type domain-containing protein</fullName>
    </recommendedName>
</protein>
<proteinExistence type="predicted"/>
<dbReference type="Pfam" id="PF01753">
    <property type="entry name" value="zf-MYND"/>
    <property type="match status" value="1"/>
</dbReference>
<dbReference type="OrthoDB" id="341421at2759"/>
<evidence type="ECO:0000256" key="1">
    <source>
        <dbReference type="ARBA" id="ARBA00022723"/>
    </source>
</evidence>
<keyword evidence="7" id="KW-1185">Reference proteome</keyword>
<sequence length="479" mass="52930">MAAAADALTVQLQDKEHPAVCPKCLHVFANALCDARNEKLAVSLLKSHHRFFTACAQVASAPGASGDLSALRSTLDGNVAGCPNKARHVFASHALRDSVACAMDALCHCLYVSVAKGSNKKHKNILLSKSGMWPSTLDELIPTDVKAYARWACTLPRWHAVALLSRLLLVARRKVMEDLSCGPSRDRICATIVRAMGLWRTPDSQFPHEIRQYLSHDVPLGCPPPEDAALIITLVIGLFVVFEEGPDRLLDDFRSFSSGYERILHDAITAFVEDPTRPVDGNQKDLLLSVASMLCSRANFPVHPLVQELRKQPPKYGSLERDGLNLADTILVYLQQRRDDQTCSGPGCKNYTRQGDRGTCALSLCGKCKFLRYCSPECQKRDWTVGSHDVPHKVICSALCKFEKAGVSPRSASMDDFSNVYFDKTTLTTEEFTLLAQWALMDERLPREFKIGALKLFMRESGNAVLRAIAKPGKFLCPV</sequence>
<dbReference type="Gene3D" id="6.10.140.2220">
    <property type="match status" value="1"/>
</dbReference>
<dbReference type="SUPFAM" id="SSF144232">
    <property type="entry name" value="HIT/MYND zinc finger-like"/>
    <property type="match status" value="1"/>
</dbReference>
<dbReference type="GO" id="GO:0008270">
    <property type="term" value="F:zinc ion binding"/>
    <property type="evidence" value="ECO:0007669"/>
    <property type="project" value="UniProtKB-KW"/>
</dbReference>